<dbReference type="EMBL" id="BOOP01000004">
    <property type="protein sequence ID" value="GII36369.1"/>
    <property type="molecule type" value="Genomic_DNA"/>
</dbReference>
<evidence type="ECO:0000313" key="1">
    <source>
        <dbReference type="EMBL" id="GII36369.1"/>
    </source>
</evidence>
<comment type="caution">
    <text evidence="1">The sequence shown here is derived from an EMBL/GenBank/DDBJ whole genome shotgun (WGS) entry which is preliminary data.</text>
</comment>
<name>A0A8J3U112_9ACTN</name>
<dbReference type="AlphaFoldDB" id="A0A8J3U112"/>
<evidence type="ECO:0000313" key="2">
    <source>
        <dbReference type="Proteomes" id="UP000622547"/>
    </source>
</evidence>
<proteinExistence type="predicted"/>
<accession>A0A8J3U112</accession>
<organism evidence="1 2">
    <name type="scientific">Planotetraspora phitsanulokensis</name>
    <dbReference type="NCBI Taxonomy" id="575192"/>
    <lineage>
        <taxon>Bacteria</taxon>
        <taxon>Bacillati</taxon>
        <taxon>Actinomycetota</taxon>
        <taxon>Actinomycetes</taxon>
        <taxon>Streptosporangiales</taxon>
        <taxon>Streptosporangiaceae</taxon>
        <taxon>Planotetraspora</taxon>
    </lineage>
</organism>
<sequence length="61" mass="6150">MTGYTDSAALALGVARIEARSVRASEIGPGHLLVALSSIRVEAAGSELVCTPTLQPGGTAR</sequence>
<reference evidence="1 2" key="1">
    <citation type="submission" date="2021-01" db="EMBL/GenBank/DDBJ databases">
        <title>Whole genome shotgun sequence of Planotetraspora phitsanulokensis NBRC 104273.</title>
        <authorList>
            <person name="Komaki H."/>
            <person name="Tamura T."/>
        </authorList>
    </citation>
    <scope>NUCLEOTIDE SEQUENCE [LARGE SCALE GENOMIC DNA]</scope>
    <source>
        <strain evidence="1 2">NBRC 104273</strain>
    </source>
</reference>
<protein>
    <submittedName>
        <fullName evidence="1">Uncharacterized protein</fullName>
    </submittedName>
</protein>
<dbReference type="Proteomes" id="UP000622547">
    <property type="component" value="Unassembled WGS sequence"/>
</dbReference>
<keyword evidence="2" id="KW-1185">Reference proteome</keyword>
<gene>
    <name evidence="1" type="ORF">Pph01_13720</name>
</gene>
<dbReference type="RefSeq" id="WP_204072082.1">
    <property type="nucleotide sequence ID" value="NZ_BAABHI010000012.1"/>
</dbReference>